<accession>A0A381J4Q7</accession>
<keyword evidence="1" id="KW-1133">Transmembrane helix</keyword>
<dbReference type="EMBL" id="UFWZ01000001">
    <property type="protein sequence ID" value="SUY45392.1"/>
    <property type="molecule type" value="Genomic_DNA"/>
</dbReference>
<keyword evidence="1" id="KW-0472">Membrane</keyword>
<feature type="domain" description="Tail specific protease" evidence="2">
    <location>
        <begin position="85"/>
        <end position="158"/>
    </location>
</feature>
<evidence type="ECO:0000313" key="3">
    <source>
        <dbReference type="EMBL" id="SUY45392.1"/>
    </source>
</evidence>
<evidence type="ECO:0000256" key="1">
    <source>
        <dbReference type="SAM" id="Phobius"/>
    </source>
</evidence>
<dbReference type="Pfam" id="PF03572">
    <property type="entry name" value="Peptidase_S41"/>
    <property type="match status" value="1"/>
</dbReference>
<feature type="transmembrane region" description="Helical" evidence="1">
    <location>
        <begin position="5"/>
        <end position="24"/>
    </location>
</feature>
<sequence length="186" mass="21222">MKRKIIIFVGLTLSILVCITVMLLNKSFVNNNYKVLFEKVGNQNEYYTEDTVNLNNYMYEHDPKELGIPEDSLQYINTALDTDSFLIDNKVASSGESFINYLKTLENVILVGTNTSGAYISNVYTKSQLPSSHIKINFGNTITLNKYCEEGKGFQPDIWIDNEDSLDRVLKLINQFRINPFILGNI</sequence>
<dbReference type="Proteomes" id="UP000254664">
    <property type="component" value="Unassembled WGS sequence"/>
</dbReference>
<gene>
    <name evidence="3" type="ORF">NCTC9836_00260</name>
</gene>
<evidence type="ECO:0000313" key="4">
    <source>
        <dbReference type="Proteomes" id="UP000254664"/>
    </source>
</evidence>
<name>A0A381J4Q7_9CLOT</name>
<dbReference type="GO" id="GO:0008236">
    <property type="term" value="F:serine-type peptidase activity"/>
    <property type="evidence" value="ECO:0007669"/>
    <property type="project" value="InterPro"/>
</dbReference>
<keyword evidence="1" id="KW-0812">Transmembrane</keyword>
<reference evidence="3 4" key="1">
    <citation type="submission" date="2018-06" db="EMBL/GenBank/DDBJ databases">
        <authorList>
            <consortium name="Pathogen Informatics"/>
            <person name="Doyle S."/>
        </authorList>
    </citation>
    <scope>NUCLEOTIDE SEQUENCE [LARGE SCALE GENOMIC DNA]</scope>
    <source>
        <strain evidence="3 4">NCTC9836</strain>
    </source>
</reference>
<dbReference type="InterPro" id="IPR029045">
    <property type="entry name" value="ClpP/crotonase-like_dom_sf"/>
</dbReference>
<dbReference type="SUPFAM" id="SSF52096">
    <property type="entry name" value="ClpP/crotonase"/>
    <property type="match status" value="1"/>
</dbReference>
<dbReference type="OrthoDB" id="1708078at2"/>
<organism evidence="3 4">
    <name type="scientific">Clostridium putrefaciens</name>
    <dbReference type="NCBI Taxonomy" id="99675"/>
    <lineage>
        <taxon>Bacteria</taxon>
        <taxon>Bacillati</taxon>
        <taxon>Bacillota</taxon>
        <taxon>Clostridia</taxon>
        <taxon>Eubacteriales</taxon>
        <taxon>Clostridiaceae</taxon>
        <taxon>Clostridium</taxon>
    </lineage>
</organism>
<dbReference type="Gene3D" id="3.90.226.10">
    <property type="entry name" value="2-enoyl-CoA Hydratase, Chain A, domain 1"/>
    <property type="match status" value="1"/>
</dbReference>
<dbReference type="InterPro" id="IPR005151">
    <property type="entry name" value="Tail-specific_protease"/>
</dbReference>
<protein>
    <submittedName>
        <fullName evidence="3">Peptidase family S41</fullName>
    </submittedName>
</protein>
<dbReference type="GO" id="GO:0006508">
    <property type="term" value="P:proteolysis"/>
    <property type="evidence" value="ECO:0007669"/>
    <property type="project" value="InterPro"/>
</dbReference>
<proteinExistence type="predicted"/>
<evidence type="ECO:0000259" key="2">
    <source>
        <dbReference type="Pfam" id="PF03572"/>
    </source>
</evidence>
<dbReference type="RefSeq" id="WP_115640118.1">
    <property type="nucleotide sequence ID" value="NZ_UFWZ01000001.1"/>
</dbReference>
<dbReference type="AlphaFoldDB" id="A0A381J4Q7"/>
<keyword evidence="4" id="KW-1185">Reference proteome</keyword>